<protein>
    <submittedName>
        <fullName evidence="1">Uncharacterized protein</fullName>
    </submittedName>
</protein>
<name>A0A6G3WYT0_9ACTN</name>
<sequence>MPGRGGAVPAVLLAAPAQRFGRGAAPRAGKGAVEVPSARVAVVHDAGRLSSAQVTFLEPAVKVL</sequence>
<evidence type="ECO:0000313" key="1">
    <source>
        <dbReference type="EMBL" id="NEE10573.1"/>
    </source>
</evidence>
<dbReference type="AlphaFoldDB" id="A0A6G3WYT0"/>
<reference evidence="1" key="1">
    <citation type="submission" date="2020-01" db="EMBL/GenBank/DDBJ databases">
        <title>Insect and environment-associated Actinomycetes.</title>
        <authorList>
            <person name="Currrie C."/>
            <person name="Chevrette M."/>
            <person name="Carlson C."/>
            <person name="Stubbendieck R."/>
            <person name="Wendt-Pienkowski E."/>
        </authorList>
    </citation>
    <scope>NUCLEOTIDE SEQUENCE</scope>
    <source>
        <strain evidence="1">SID7499</strain>
    </source>
</reference>
<organism evidence="1">
    <name type="scientific">Streptomyces sp. SID7499</name>
    <dbReference type="NCBI Taxonomy" id="2706086"/>
    <lineage>
        <taxon>Bacteria</taxon>
        <taxon>Bacillati</taxon>
        <taxon>Actinomycetota</taxon>
        <taxon>Actinomycetes</taxon>
        <taxon>Kitasatosporales</taxon>
        <taxon>Streptomycetaceae</taxon>
        <taxon>Streptomyces</taxon>
    </lineage>
</organism>
<proteinExistence type="predicted"/>
<accession>A0A6G3WYT0</accession>
<dbReference type="EMBL" id="JAAGMN010003029">
    <property type="protein sequence ID" value="NEE10573.1"/>
    <property type="molecule type" value="Genomic_DNA"/>
</dbReference>
<comment type="caution">
    <text evidence="1">The sequence shown here is derived from an EMBL/GenBank/DDBJ whole genome shotgun (WGS) entry which is preliminary data.</text>
</comment>
<gene>
    <name evidence="1" type="ORF">G3M58_29475</name>
</gene>